<keyword evidence="2" id="KW-1185">Reference proteome</keyword>
<reference evidence="1 2" key="1">
    <citation type="submission" date="2021-03" db="EMBL/GenBank/DDBJ databases">
        <title>Genomic Encyclopedia of Type Strains, Phase IV (KMG-IV): sequencing the most valuable type-strain genomes for metagenomic binning, comparative biology and taxonomic classification.</title>
        <authorList>
            <person name="Goeker M."/>
        </authorList>
    </citation>
    <scope>NUCLEOTIDE SEQUENCE [LARGE SCALE GENOMIC DNA]</scope>
    <source>
        <strain evidence="1 2">DSM 21292</strain>
    </source>
</reference>
<comment type="caution">
    <text evidence="1">The sequence shown here is derived from an EMBL/GenBank/DDBJ whole genome shotgun (WGS) entry which is preliminary data.</text>
</comment>
<accession>A0ABS4RXT0</accession>
<name>A0ABS4RXT0_PAEXY</name>
<dbReference type="EMBL" id="JAGIKV010000018">
    <property type="protein sequence ID" value="MBP2247696.1"/>
    <property type="molecule type" value="Genomic_DNA"/>
</dbReference>
<dbReference type="Proteomes" id="UP000810207">
    <property type="component" value="Unassembled WGS sequence"/>
</dbReference>
<proteinExistence type="predicted"/>
<sequence length="35" mass="4286">MIMQQLKGFYIQFLREPLWFKALIDPDYTTTFNCI</sequence>
<evidence type="ECO:0000313" key="1">
    <source>
        <dbReference type="EMBL" id="MBP2247696.1"/>
    </source>
</evidence>
<evidence type="ECO:0000313" key="2">
    <source>
        <dbReference type="Proteomes" id="UP000810207"/>
    </source>
</evidence>
<organism evidence="1 2">
    <name type="scientific">Paenibacillus xylanexedens</name>
    <dbReference type="NCBI Taxonomy" id="528191"/>
    <lineage>
        <taxon>Bacteria</taxon>
        <taxon>Bacillati</taxon>
        <taxon>Bacillota</taxon>
        <taxon>Bacilli</taxon>
        <taxon>Bacillales</taxon>
        <taxon>Paenibacillaceae</taxon>
        <taxon>Paenibacillus</taxon>
    </lineage>
</organism>
<protein>
    <submittedName>
        <fullName evidence="1">Uncharacterized protein</fullName>
    </submittedName>
</protein>
<gene>
    <name evidence="1" type="ORF">J2Z28_004365</name>
</gene>